<protein>
    <submittedName>
        <fullName evidence="2">Uncharacterized protein</fullName>
    </submittedName>
</protein>
<organism evidence="2 3">
    <name type="scientific">Frigidibacter mobilis</name>
    <dbReference type="NCBI Taxonomy" id="1335048"/>
    <lineage>
        <taxon>Bacteria</taxon>
        <taxon>Pseudomonadati</taxon>
        <taxon>Pseudomonadota</taxon>
        <taxon>Alphaproteobacteria</taxon>
        <taxon>Rhodobacterales</taxon>
        <taxon>Paracoccaceae</taxon>
        <taxon>Frigidibacter</taxon>
    </lineage>
</organism>
<proteinExistence type="predicted"/>
<evidence type="ECO:0000313" key="3">
    <source>
        <dbReference type="Proteomes" id="UP000076128"/>
    </source>
</evidence>
<evidence type="ECO:0000313" key="2">
    <source>
        <dbReference type="EMBL" id="AMY72095.1"/>
    </source>
</evidence>
<dbReference type="KEGG" id="daa:AKL17_1p0094"/>
<dbReference type="Proteomes" id="UP000076128">
    <property type="component" value="Plasmid pcai42A"/>
</dbReference>
<gene>
    <name evidence="2" type="ORF">AKL17_1p0094</name>
</gene>
<geneLocation type="plasmid" evidence="3">
    <name>cai42_Plasmida</name>
</geneLocation>
<name>A0A159Z940_9RHOB</name>
<accession>A0A159Z940</accession>
<dbReference type="EMBL" id="CP012662">
    <property type="protein sequence ID" value="AMY72095.1"/>
    <property type="molecule type" value="Genomic_DNA"/>
</dbReference>
<dbReference type="AlphaFoldDB" id="A0A159Z940"/>
<feature type="region of interest" description="Disordered" evidence="1">
    <location>
        <begin position="1"/>
        <end position="43"/>
    </location>
</feature>
<sequence length="43" mass="4619">MGVKPTGSKTARARGKAPIRAFRLSTVPADRQTEPTMVGMPLH</sequence>
<evidence type="ECO:0000256" key="1">
    <source>
        <dbReference type="SAM" id="MobiDB-lite"/>
    </source>
</evidence>
<keyword evidence="2" id="KW-0614">Plasmid</keyword>
<keyword evidence="3" id="KW-1185">Reference proteome</keyword>
<reference evidence="2 3" key="1">
    <citation type="submission" date="2015-09" db="EMBL/GenBank/DDBJ databases">
        <title>Complete genome sequence of Defluviimonas alba cai42t isolated from an oilfield in Xinjiang.</title>
        <authorList>
            <person name="Geng S."/>
            <person name="Pan X."/>
            <person name="Wu X."/>
        </authorList>
    </citation>
    <scope>NUCLEOTIDE SEQUENCE [LARGE SCALE GENOMIC DNA]</scope>
    <source>
        <strain evidence="3">cai42</strain>
        <plasmid evidence="3">cai42_Plasmida</plasmid>
    </source>
</reference>